<reference evidence="3" key="1">
    <citation type="submission" date="2017-09" db="EMBL/GenBank/DDBJ databases">
        <title>Depth-based differentiation of microbial function through sediment-hosted aquifers and enrichment of novel symbionts in the deep terrestrial subsurface.</title>
        <authorList>
            <person name="Probst A.J."/>
            <person name="Ladd B."/>
            <person name="Jarett J.K."/>
            <person name="Geller-Mcgrath D.E."/>
            <person name="Sieber C.M.K."/>
            <person name="Emerson J.B."/>
            <person name="Anantharaman K."/>
            <person name="Thomas B.C."/>
            <person name="Malmstrom R."/>
            <person name="Stieglmeier M."/>
            <person name="Klingl A."/>
            <person name="Woyke T."/>
            <person name="Ryan C.M."/>
            <person name="Banfield J.F."/>
        </authorList>
    </citation>
    <scope>NUCLEOTIDE SEQUENCE [LARGE SCALE GENOMIC DNA]</scope>
</reference>
<dbReference type="EMBL" id="PFAJ01000048">
    <property type="protein sequence ID" value="PIR97022.1"/>
    <property type="molecule type" value="Genomic_DNA"/>
</dbReference>
<organism evidence="2 3">
    <name type="scientific">Candidatus Doudnabacteria bacterium CG10_big_fil_rev_8_21_14_0_10_41_10</name>
    <dbReference type="NCBI Taxonomy" id="1974551"/>
    <lineage>
        <taxon>Bacteria</taxon>
        <taxon>Candidatus Doudnaibacteriota</taxon>
    </lineage>
</organism>
<sequence length="206" mass="22594">MNGQSNQNPQESPVSSGNFWSRHSRLLVRLIIIAVIIVVAIIYSQTQSPDDTRVGMEDGEEMEEAMEGEGLPVEDSVAGEEITVTKGDKKNTEVTVTEKEPEQTVTVTGEEITVSATRGDGYTHLARRALAEYLDKTGSQELQVEHKIYIEDYLQKNVSEKQPLNPGDSASFSQGDIQMAIDAALALTDNQVKNLSQYVPLVPSLN</sequence>
<keyword evidence="1" id="KW-1133">Transmembrane helix</keyword>
<protein>
    <submittedName>
        <fullName evidence="2">Uncharacterized protein</fullName>
    </submittedName>
</protein>
<evidence type="ECO:0000313" key="3">
    <source>
        <dbReference type="Proteomes" id="UP000230557"/>
    </source>
</evidence>
<proteinExistence type="predicted"/>
<dbReference type="Proteomes" id="UP000230557">
    <property type="component" value="Unassembled WGS sequence"/>
</dbReference>
<evidence type="ECO:0000256" key="1">
    <source>
        <dbReference type="SAM" id="Phobius"/>
    </source>
</evidence>
<accession>A0A2H0VD45</accession>
<evidence type="ECO:0000313" key="2">
    <source>
        <dbReference type="EMBL" id="PIR97022.1"/>
    </source>
</evidence>
<feature type="transmembrane region" description="Helical" evidence="1">
    <location>
        <begin position="26"/>
        <end position="43"/>
    </location>
</feature>
<name>A0A2H0VD45_9BACT</name>
<dbReference type="AlphaFoldDB" id="A0A2H0VD45"/>
<keyword evidence="1" id="KW-0812">Transmembrane</keyword>
<comment type="caution">
    <text evidence="2">The sequence shown here is derived from an EMBL/GenBank/DDBJ whole genome shotgun (WGS) entry which is preliminary data.</text>
</comment>
<keyword evidence="1" id="KW-0472">Membrane</keyword>
<gene>
    <name evidence="2" type="ORF">COT91_03535</name>
</gene>